<sequence>MGVEEPAAVKESKIKEGIRCNMAHSSSIVPRSLPVFNEKLFNNWRAKMLAVFGFQDVIEVVTIEFVELGRNATEEIQELVNAMRACKEKVIDQQVLDKILRTLPQEFDYVAVAIEESKDLDIIEVEELQHSLEAHEMWTNKRRSTQEQTL</sequence>
<keyword evidence="2" id="KW-1185">Reference proteome</keyword>
<evidence type="ECO:0000313" key="1">
    <source>
        <dbReference type="EMBL" id="RDX81148.1"/>
    </source>
</evidence>
<dbReference type="AlphaFoldDB" id="A0A371FS69"/>
<proteinExistence type="predicted"/>
<reference evidence="1" key="1">
    <citation type="submission" date="2018-05" db="EMBL/GenBank/DDBJ databases">
        <title>Draft genome of Mucuna pruriens seed.</title>
        <authorList>
            <person name="Nnadi N.E."/>
            <person name="Vos R."/>
            <person name="Hasami M.H."/>
            <person name="Devisetty U.K."/>
            <person name="Aguiy J.C."/>
        </authorList>
    </citation>
    <scope>NUCLEOTIDE SEQUENCE [LARGE SCALE GENOMIC DNA]</scope>
    <source>
        <strain evidence="1">JCA_2017</strain>
    </source>
</reference>
<evidence type="ECO:0008006" key="3">
    <source>
        <dbReference type="Google" id="ProtNLM"/>
    </source>
</evidence>
<gene>
    <name evidence="1" type="ORF">CR513_38206</name>
</gene>
<dbReference type="Pfam" id="PF14223">
    <property type="entry name" value="Retrotran_gag_2"/>
    <property type="match status" value="1"/>
</dbReference>
<name>A0A371FS69_MUCPR</name>
<comment type="caution">
    <text evidence="1">The sequence shown here is derived from an EMBL/GenBank/DDBJ whole genome shotgun (WGS) entry which is preliminary data.</text>
</comment>
<dbReference type="Proteomes" id="UP000257109">
    <property type="component" value="Unassembled WGS sequence"/>
</dbReference>
<organism evidence="1 2">
    <name type="scientific">Mucuna pruriens</name>
    <name type="common">Velvet bean</name>
    <name type="synonym">Dolichos pruriens</name>
    <dbReference type="NCBI Taxonomy" id="157652"/>
    <lineage>
        <taxon>Eukaryota</taxon>
        <taxon>Viridiplantae</taxon>
        <taxon>Streptophyta</taxon>
        <taxon>Embryophyta</taxon>
        <taxon>Tracheophyta</taxon>
        <taxon>Spermatophyta</taxon>
        <taxon>Magnoliopsida</taxon>
        <taxon>eudicotyledons</taxon>
        <taxon>Gunneridae</taxon>
        <taxon>Pentapetalae</taxon>
        <taxon>rosids</taxon>
        <taxon>fabids</taxon>
        <taxon>Fabales</taxon>
        <taxon>Fabaceae</taxon>
        <taxon>Papilionoideae</taxon>
        <taxon>50 kb inversion clade</taxon>
        <taxon>NPAAA clade</taxon>
        <taxon>indigoferoid/millettioid clade</taxon>
        <taxon>Phaseoleae</taxon>
        <taxon>Mucuna</taxon>
    </lineage>
</organism>
<evidence type="ECO:0000313" key="2">
    <source>
        <dbReference type="Proteomes" id="UP000257109"/>
    </source>
</evidence>
<protein>
    <recommendedName>
        <fullName evidence="3">Retrovirus-related Pol polyprotein from transposon TNT 1-94</fullName>
    </recommendedName>
</protein>
<feature type="non-terminal residue" evidence="1">
    <location>
        <position position="1"/>
    </location>
</feature>
<dbReference type="EMBL" id="QJKJ01007996">
    <property type="protein sequence ID" value="RDX81148.1"/>
    <property type="molecule type" value="Genomic_DNA"/>
</dbReference>
<dbReference type="OrthoDB" id="1429133at2759"/>
<accession>A0A371FS69</accession>